<keyword evidence="2" id="KW-1133">Transmembrane helix</keyword>
<dbReference type="EMBL" id="AWGH01000017">
    <property type="protein sequence ID" value="ODN92771.1"/>
    <property type="molecule type" value="Genomic_DNA"/>
</dbReference>
<feature type="region of interest" description="Disordered" evidence="1">
    <location>
        <begin position="393"/>
        <end position="458"/>
    </location>
</feature>
<gene>
    <name evidence="3" type="ORF">L198_05566</name>
</gene>
<feature type="region of interest" description="Disordered" evidence="1">
    <location>
        <begin position="1"/>
        <end position="83"/>
    </location>
</feature>
<protein>
    <submittedName>
        <fullName evidence="3">Uncharacterized protein</fullName>
    </submittedName>
</protein>
<feature type="compositionally biased region" description="Pro residues" evidence="1">
    <location>
        <begin position="164"/>
        <end position="174"/>
    </location>
</feature>
<dbReference type="GeneID" id="30194779"/>
<feature type="compositionally biased region" description="Low complexity" evidence="1">
    <location>
        <begin position="175"/>
        <end position="185"/>
    </location>
</feature>
<organism evidence="3 4">
    <name type="scientific">Cryptococcus wingfieldii CBS 7118</name>
    <dbReference type="NCBI Taxonomy" id="1295528"/>
    <lineage>
        <taxon>Eukaryota</taxon>
        <taxon>Fungi</taxon>
        <taxon>Dikarya</taxon>
        <taxon>Basidiomycota</taxon>
        <taxon>Agaricomycotina</taxon>
        <taxon>Tremellomycetes</taxon>
        <taxon>Tremellales</taxon>
        <taxon>Cryptococcaceae</taxon>
        <taxon>Cryptococcus</taxon>
    </lineage>
</organism>
<keyword evidence="2" id="KW-0472">Membrane</keyword>
<dbReference type="OrthoDB" id="2596760at2759"/>
<dbReference type="Proteomes" id="UP000094819">
    <property type="component" value="Unassembled WGS sequence"/>
</dbReference>
<evidence type="ECO:0000256" key="2">
    <source>
        <dbReference type="SAM" id="Phobius"/>
    </source>
</evidence>
<keyword evidence="4" id="KW-1185">Reference proteome</keyword>
<evidence type="ECO:0000256" key="1">
    <source>
        <dbReference type="SAM" id="MobiDB-lite"/>
    </source>
</evidence>
<feature type="compositionally biased region" description="Pro residues" evidence="1">
    <location>
        <begin position="141"/>
        <end position="153"/>
    </location>
</feature>
<reference evidence="3 4" key="1">
    <citation type="submission" date="2016-06" db="EMBL/GenBank/DDBJ databases">
        <title>Evolution of pathogenesis and genome organization in the Tremellales.</title>
        <authorList>
            <person name="Cuomo C."/>
            <person name="Litvintseva A."/>
            <person name="Heitman J."/>
            <person name="Chen Y."/>
            <person name="Sun S."/>
            <person name="Springer D."/>
            <person name="Dromer F."/>
            <person name="Young S."/>
            <person name="Zeng Q."/>
            <person name="Chapman S."/>
            <person name="Gujja S."/>
            <person name="Saif S."/>
            <person name="Birren B."/>
        </authorList>
    </citation>
    <scope>NUCLEOTIDE SEQUENCE [LARGE SCALE GENOMIC DNA]</scope>
    <source>
        <strain evidence="3 4">CBS 7118</strain>
    </source>
</reference>
<feature type="transmembrane region" description="Helical" evidence="2">
    <location>
        <begin position="641"/>
        <end position="662"/>
    </location>
</feature>
<feature type="region of interest" description="Disordered" evidence="1">
    <location>
        <begin position="106"/>
        <end position="233"/>
    </location>
</feature>
<proteinExistence type="predicted"/>
<evidence type="ECO:0000313" key="3">
    <source>
        <dbReference type="EMBL" id="ODN92771.1"/>
    </source>
</evidence>
<sequence>MLPTPLRARQRRHQQTVDAAKAYQHESPPAAGHYPHTSASDSQHQNQETSDEGGSRGDSFGVESMSEWGSYMSSVDQAQRDDALGGRLHAAGGRDVSPISTEGLVFHRSDDEDGDSNGQSSGQVEPPSPEETLHPLEPIDPVDPSPTSHPLPLPFHSHLRLADLPPPGTPPSPSIPGSEPGSPMSLASMPSYVASMSSLSRTSSVDSPIHDHDETQGGSFRAEGDGGDRGLVLPQLNLPSESLSLHLSLPRWLNSWSSDDDHNQPHNKRGPITLALVGEREEVERLLREVKERVEMVKLDNGVGVLQNGKIGIRIVSGVKLDEQVQKSIHQAYQTLNALLSPVPPPSTEMESELKRLIDGYASREDWIHGVIVLGEVDKTSLDKMIPTITLSAPSASPEISHETPHSKNHALPESTPKPTETGLSYFTLPAHEEQPESDEESVAPSDLEHSPSISDSILPKLSPKAEVLLSSFASPRNLAERSTASFLAWRRSPYLSTTTSSRASYPTSPSPSASSYYAGAMPTVARAQGGGEWEATLSRRVAQRRESGDAVVSKSGKEFLKVKGQRKRRRSIDKGTGRGDYYQALFPRVSPGNTGKKDNMSSIIRKALAEWKGRLFPGTSAGAGSGGKGGEGGKGSGRRIWKWGVVAGAVFVLGWGVWLGVKS</sequence>
<feature type="compositionally biased region" description="Polar residues" evidence="1">
    <location>
        <begin position="37"/>
        <end position="48"/>
    </location>
</feature>
<accession>A0A1E3IYI9</accession>
<comment type="caution">
    <text evidence="3">The sequence shown here is derived from an EMBL/GenBank/DDBJ whole genome shotgun (WGS) entry which is preliminary data.</text>
</comment>
<dbReference type="AlphaFoldDB" id="A0A1E3IYI9"/>
<evidence type="ECO:0000313" key="4">
    <source>
        <dbReference type="Proteomes" id="UP000094819"/>
    </source>
</evidence>
<keyword evidence="2" id="KW-0812">Transmembrane</keyword>
<name>A0A1E3IYI9_9TREE</name>
<feature type="compositionally biased region" description="Polar residues" evidence="1">
    <location>
        <begin position="194"/>
        <end position="206"/>
    </location>
</feature>
<dbReference type="RefSeq" id="XP_019030398.1">
    <property type="nucleotide sequence ID" value="XM_019177647.1"/>
</dbReference>